<evidence type="ECO:0000256" key="1">
    <source>
        <dbReference type="SAM" id="MobiDB-lite"/>
    </source>
</evidence>
<name>A0A9Q1GTR8_9CARY</name>
<dbReference type="AlphaFoldDB" id="A0A9Q1GTR8"/>
<dbReference type="Proteomes" id="UP001153076">
    <property type="component" value="Unassembled WGS sequence"/>
</dbReference>
<sequence>MDGLRSEAWCTDDFNIFHGEKAEILRKLKSRKRQQRSLTLKEEQCWGSSSGSNYLPEEVMGDSDGNVSLAKGDTNLYNAKEMESSGRQCDERKRVPDEGKGKYKRYRTAGDGIVTEDDPGMGVLVGLDSILHKRLALDIVINFVSKIETQHGEAIKGPILKPIQ</sequence>
<organism evidence="2 3">
    <name type="scientific">Carnegiea gigantea</name>
    <dbReference type="NCBI Taxonomy" id="171969"/>
    <lineage>
        <taxon>Eukaryota</taxon>
        <taxon>Viridiplantae</taxon>
        <taxon>Streptophyta</taxon>
        <taxon>Embryophyta</taxon>
        <taxon>Tracheophyta</taxon>
        <taxon>Spermatophyta</taxon>
        <taxon>Magnoliopsida</taxon>
        <taxon>eudicotyledons</taxon>
        <taxon>Gunneridae</taxon>
        <taxon>Pentapetalae</taxon>
        <taxon>Caryophyllales</taxon>
        <taxon>Cactineae</taxon>
        <taxon>Cactaceae</taxon>
        <taxon>Cactoideae</taxon>
        <taxon>Echinocereeae</taxon>
        <taxon>Carnegiea</taxon>
    </lineage>
</organism>
<protein>
    <submittedName>
        <fullName evidence="2">Uncharacterized protein</fullName>
    </submittedName>
</protein>
<evidence type="ECO:0000313" key="2">
    <source>
        <dbReference type="EMBL" id="KAJ8424433.1"/>
    </source>
</evidence>
<dbReference type="EMBL" id="JAKOGI010001680">
    <property type="protein sequence ID" value="KAJ8424433.1"/>
    <property type="molecule type" value="Genomic_DNA"/>
</dbReference>
<gene>
    <name evidence="2" type="ORF">Cgig2_002745</name>
</gene>
<evidence type="ECO:0000313" key="3">
    <source>
        <dbReference type="Proteomes" id="UP001153076"/>
    </source>
</evidence>
<comment type="caution">
    <text evidence="2">The sequence shown here is derived from an EMBL/GenBank/DDBJ whole genome shotgun (WGS) entry which is preliminary data.</text>
</comment>
<reference evidence="2" key="1">
    <citation type="submission" date="2022-04" db="EMBL/GenBank/DDBJ databases">
        <title>Carnegiea gigantea Genome sequencing and assembly v2.</title>
        <authorList>
            <person name="Copetti D."/>
            <person name="Sanderson M.J."/>
            <person name="Burquez A."/>
            <person name="Wojciechowski M.F."/>
        </authorList>
    </citation>
    <scope>NUCLEOTIDE SEQUENCE</scope>
    <source>
        <strain evidence="2">SGP5-SGP5p</strain>
        <tissue evidence="2">Aerial part</tissue>
    </source>
</reference>
<feature type="compositionally biased region" description="Basic and acidic residues" evidence="1">
    <location>
        <begin position="81"/>
        <end position="101"/>
    </location>
</feature>
<accession>A0A9Q1GTR8</accession>
<keyword evidence="3" id="KW-1185">Reference proteome</keyword>
<feature type="region of interest" description="Disordered" evidence="1">
    <location>
        <begin position="81"/>
        <end position="103"/>
    </location>
</feature>
<feature type="region of interest" description="Disordered" evidence="1">
    <location>
        <begin position="31"/>
        <end position="62"/>
    </location>
</feature>
<proteinExistence type="predicted"/>